<protein>
    <submittedName>
        <fullName evidence="1">Uncharacterized protein</fullName>
    </submittedName>
</protein>
<evidence type="ECO:0000313" key="2">
    <source>
        <dbReference type="Proteomes" id="UP001460270"/>
    </source>
</evidence>
<proteinExistence type="predicted"/>
<reference evidence="2" key="1">
    <citation type="submission" date="2024-04" db="EMBL/GenBank/DDBJ databases">
        <title>Salinicola lusitanus LLJ914,a marine bacterium isolated from the Okinawa Trough.</title>
        <authorList>
            <person name="Li J."/>
        </authorList>
    </citation>
    <scope>NUCLEOTIDE SEQUENCE [LARGE SCALE GENOMIC DNA]</scope>
</reference>
<name>A0AAW0Q076_9GOBI</name>
<organism evidence="1 2">
    <name type="scientific">Mugilogobius chulae</name>
    <name type="common">yellowstripe goby</name>
    <dbReference type="NCBI Taxonomy" id="88201"/>
    <lineage>
        <taxon>Eukaryota</taxon>
        <taxon>Metazoa</taxon>
        <taxon>Chordata</taxon>
        <taxon>Craniata</taxon>
        <taxon>Vertebrata</taxon>
        <taxon>Euteleostomi</taxon>
        <taxon>Actinopterygii</taxon>
        <taxon>Neopterygii</taxon>
        <taxon>Teleostei</taxon>
        <taxon>Neoteleostei</taxon>
        <taxon>Acanthomorphata</taxon>
        <taxon>Gobiaria</taxon>
        <taxon>Gobiiformes</taxon>
        <taxon>Gobioidei</taxon>
        <taxon>Gobiidae</taxon>
        <taxon>Gobionellinae</taxon>
        <taxon>Mugilogobius</taxon>
    </lineage>
</organism>
<evidence type="ECO:0000313" key="1">
    <source>
        <dbReference type="EMBL" id="KAK7945036.1"/>
    </source>
</evidence>
<comment type="caution">
    <text evidence="1">The sequence shown here is derived from an EMBL/GenBank/DDBJ whole genome shotgun (WGS) entry which is preliminary data.</text>
</comment>
<dbReference type="EMBL" id="JBBPFD010000001">
    <property type="protein sequence ID" value="KAK7945036.1"/>
    <property type="molecule type" value="Genomic_DNA"/>
</dbReference>
<dbReference type="Proteomes" id="UP001460270">
    <property type="component" value="Unassembled WGS sequence"/>
</dbReference>
<dbReference type="AlphaFoldDB" id="A0AAW0Q076"/>
<keyword evidence="2" id="KW-1185">Reference proteome</keyword>
<gene>
    <name evidence="1" type="ORF">WMY93_000764</name>
</gene>
<accession>A0AAW0Q076</accession>
<sequence>MELCLAVGNRPGLLDQAWLERGDECCAAYGGSRSACVQADEWEEKPVNGSYAEQRFVAQKVCDWRANLSGLVLKLKKDMFDISRRLDRHCTDGVEETAETTLVGSAAIDLRHMAGHPMPPAN</sequence>